<accession>F5Y855</accession>
<evidence type="ECO:0000313" key="3">
    <source>
        <dbReference type="Proteomes" id="UP000009222"/>
    </source>
</evidence>
<proteinExistence type="predicted"/>
<reference evidence="3" key="1">
    <citation type="submission" date="2009-12" db="EMBL/GenBank/DDBJ databases">
        <title>Complete sequence of Treponema azotonutricium strain ZAS-9.</title>
        <authorList>
            <person name="Tetu S.G."/>
            <person name="Matson E."/>
            <person name="Ren Q."/>
            <person name="Seshadri R."/>
            <person name="Elbourne L."/>
            <person name="Hassan K.A."/>
            <person name="Durkin A."/>
            <person name="Radune D."/>
            <person name="Mohamoud Y."/>
            <person name="Shay R."/>
            <person name="Jin S."/>
            <person name="Zhang X."/>
            <person name="Lucey K."/>
            <person name="Ballor N.R."/>
            <person name="Ottesen E."/>
            <person name="Rosenthal R."/>
            <person name="Allen A."/>
            <person name="Leadbetter J.R."/>
            <person name="Paulsen I.T."/>
        </authorList>
    </citation>
    <scope>NUCLEOTIDE SEQUENCE [LARGE SCALE GENOMIC DNA]</scope>
    <source>
        <strain evidence="3">ATCC BAA-888 / DSM 13862 / ZAS-9</strain>
    </source>
</reference>
<keyword evidence="3" id="KW-1185">Reference proteome</keyword>
<dbReference type="HOGENOM" id="CLU_3318637_0_0_12"/>
<dbReference type="EMBL" id="CP001841">
    <property type="protein sequence ID" value="AEF80935.1"/>
    <property type="molecule type" value="Genomic_DNA"/>
</dbReference>
<keyword evidence="1" id="KW-0472">Membrane</keyword>
<dbReference type="STRING" id="545695.TREAZ_2250"/>
<keyword evidence="1" id="KW-0812">Transmembrane</keyword>
<dbReference type="AlphaFoldDB" id="F5Y855"/>
<evidence type="ECO:0000313" key="2">
    <source>
        <dbReference type="EMBL" id="AEF80935.1"/>
    </source>
</evidence>
<dbReference type="KEGG" id="taz:TREAZ_2250"/>
<reference evidence="2 3" key="2">
    <citation type="journal article" date="2011" name="ISME J.">
        <title>RNA-seq reveals cooperative metabolic interactions between two termite-gut spirochete species in co-culture.</title>
        <authorList>
            <person name="Rosenthal A.Z."/>
            <person name="Matson E.G."/>
            <person name="Eldar A."/>
            <person name="Leadbetter J.R."/>
        </authorList>
    </citation>
    <scope>NUCLEOTIDE SEQUENCE [LARGE SCALE GENOMIC DNA]</scope>
    <source>
        <strain evidence="3">ATCC BAA-888 / DSM 13862 / ZAS-9</strain>
    </source>
</reference>
<name>F5Y855_LEAAZ</name>
<dbReference type="Proteomes" id="UP000009222">
    <property type="component" value="Chromosome"/>
</dbReference>
<feature type="transmembrane region" description="Helical" evidence="1">
    <location>
        <begin position="6"/>
        <end position="29"/>
    </location>
</feature>
<organism evidence="2 3">
    <name type="scientific">Leadbettera azotonutricia (strain ATCC BAA-888 / DSM 13862 / ZAS-9)</name>
    <name type="common">Treponema azotonutricium</name>
    <dbReference type="NCBI Taxonomy" id="545695"/>
    <lineage>
        <taxon>Bacteria</taxon>
        <taxon>Pseudomonadati</taxon>
        <taxon>Spirochaetota</taxon>
        <taxon>Spirochaetia</taxon>
        <taxon>Spirochaetales</taxon>
        <taxon>Breznakiellaceae</taxon>
        <taxon>Leadbettera</taxon>
    </lineage>
</organism>
<keyword evidence="1" id="KW-1133">Transmembrane helix</keyword>
<dbReference type="InParanoid" id="F5Y855"/>
<evidence type="ECO:0000256" key="1">
    <source>
        <dbReference type="SAM" id="Phobius"/>
    </source>
</evidence>
<sequence length="39" mass="4493">MIASTPYMASGCVALHFFGCFFPIFKIFCKSSWFTYTNK</sequence>
<gene>
    <name evidence="2" type="ordered locus">TREAZ_2250</name>
</gene>
<protein>
    <submittedName>
        <fullName evidence="2">Uncharacterized protein</fullName>
    </submittedName>
</protein>